<evidence type="ECO:0000313" key="4">
    <source>
        <dbReference type="Proteomes" id="UP000191055"/>
    </source>
</evidence>
<dbReference type="AlphaFoldDB" id="A0A1T5GUT3"/>
<evidence type="ECO:0000256" key="1">
    <source>
        <dbReference type="SAM" id="MobiDB-lite"/>
    </source>
</evidence>
<dbReference type="KEGG" id="asx:CDL62_02995"/>
<dbReference type="RefSeq" id="WP_079557706.1">
    <property type="nucleotide sequence ID" value="NZ_CP021904.1"/>
</dbReference>
<sequence length="806" mass="91455">MNRYAIFTAIAVFLSFSASSFFQSYCGNLSVNVSDHYTETPLEAVRLTLWKDNVPIDVSYTDAEGSGILNYTASGLETVRDHHKSFLVSSYYPIPFDRMVKIDLDVFEEQSVLAAVYDISGRVLTKIRFQVSPGRRALNLIMDNLPPGVYVLELSGLHREVIRLLKVGSGSGSGLIDLQLSDGWMGNEIQQLKSDAPWFKITAELDPYDMIDLHLNVDFPAHLEIKMVRNNLVEFITVVNQDVVNKTINLQKNAFNLSLTTPDIAFLKSGSYTVAAPRDETSSIYKSIDVWKDTTFIFEVDYSLDIPDPVNVSVNINDELVVSQDVDKSTGISLFNTDVYGNEYELIIPPGALFETTEISLRTINSIDGFPFSGGLVGGVDILPDGLQLFKPATLVIRLNDPNIIENMRGNDAEYLLTAFAYQGNGKDFHMYPYFIENGEIHLHIFHFSGYGTGGATQADQADQKSKPPGSEESRAQEEIADILNEEARNPDMTEEEYQENQNKIAEILRRWLLNEVMPLVTEAETNEDLMYCAVMEFYSWEMTAQLYEVLDRFMTERSQLMESIERGFVNALNRIFEKGVREKDPTQMGRYHLMLWMTMMWDPGFEISPWWDKYLKLHRFELEFESVIGESEGGWEISVKTERIVVELDDEQSIFLGKGPIHHVSGKMECAISFEGQSSILEIFYGLIDTPPVEISCNGRSFSSKGKHPKAKYDVVFYLDPGGTLTERFVIQCDPDDPIFPVGPAPIWFGSFGYIHEDLLTPELGFIITNWEMIFGELYARRIYTSSDHYLNETSIFTLWYAPKP</sequence>
<reference evidence="3 4" key="1">
    <citation type="submission" date="2017-02" db="EMBL/GenBank/DDBJ databases">
        <authorList>
            <person name="Peterson S.W."/>
        </authorList>
    </citation>
    <scope>NUCLEOTIDE SEQUENCE [LARGE SCALE GENOMIC DNA]</scope>
    <source>
        <strain evidence="3 4">DSM 24412</strain>
    </source>
</reference>
<feature type="chain" id="PRO_5012346214" description="Por secretion system C-terminal sorting domain-containing protein" evidence="2">
    <location>
        <begin position="21"/>
        <end position="806"/>
    </location>
</feature>
<name>A0A1T5GUT3_9BACT</name>
<feature type="region of interest" description="Disordered" evidence="1">
    <location>
        <begin position="456"/>
        <end position="477"/>
    </location>
</feature>
<protein>
    <recommendedName>
        <fullName evidence="5">Por secretion system C-terminal sorting domain-containing protein</fullName>
    </recommendedName>
</protein>
<proteinExistence type="predicted"/>
<accession>A0A1T5GUT3</accession>
<dbReference type="OrthoDB" id="1490051at2"/>
<organism evidence="3 4">
    <name type="scientific">Alkalitalea saponilacus</name>
    <dbReference type="NCBI Taxonomy" id="889453"/>
    <lineage>
        <taxon>Bacteria</taxon>
        <taxon>Pseudomonadati</taxon>
        <taxon>Bacteroidota</taxon>
        <taxon>Bacteroidia</taxon>
        <taxon>Marinilabiliales</taxon>
        <taxon>Marinilabiliaceae</taxon>
        <taxon>Alkalitalea</taxon>
    </lineage>
</organism>
<dbReference type="EMBL" id="FUYV01000010">
    <property type="protein sequence ID" value="SKC12181.1"/>
    <property type="molecule type" value="Genomic_DNA"/>
</dbReference>
<gene>
    <name evidence="3" type="ORF">SAMN03080601_01976</name>
</gene>
<dbReference type="Proteomes" id="UP000191055">
    <property type="component" value="Unassembled WGS sequence"/>
</dbReference>
<evidence type="ECO:0008006" key="5">
    <source>
        <dbReference type="Google" id="ProtNLM"/>
    </source>
</evidence>
<evidence type="ECO:0000256" key="2">
    <source>
        <dbReference type="SAM" id="SignalP"/>
    </source>
</evidence>
<keyword evidence="4" id="KW-1185">Reference proteome</keyword>
<evidence type="ECO:0000313" key="3">
    <source>
        <dbReference type="EMBL" id="SKC12181.1"/>
    </source>
</evidence>
<feature type="signal peptide" evidence="2">
    <location>
        <begin position="1"/>
        <end position="20"/>
    </location>
</feature>
<feature type="compositionally biased region" description="Basic and acidic residues" evidence="1">
    <location>
        <begin position="462"/>
        <end position="477"/>
    </location>
</feature>
<keyword evidence="2" id="KW-0732">Signal</keyword>